<comment type="caution">
    <text evidence="2">The sequence shown here is derived from an EMBL/GenBank/DDBJ whole genome shotgun (WGS) entry which is preliminary data.</text>
</comment>
<evidence type="ECO:0000259" key="1">
    <source>
        <dbReference type="Pfam" id="PF08241"/>
    </source>
</evidence>
<dbReference type="RefSeq" id="WP_006740076.1">
    <property type="nucleotide sequence ID" value="NZ_AEUZ02000001.1"/>
</dbReference>
<name>G5KE38_9STRE</name>
<sequence>MSNQYDNEPFFNAYSKMDRSRYGLEAAGEWQQFKRLLPPLSHKKVLDLGCGYGWHCKYVETQGAKEILGIDSSQKMLDFANNNNFGKVINYQLCGIKEYDYPIEKWDCVISNLALHYIDDLDFVFQKVHNTLKSNGTFIFNMEHPVFTSAIHQDWIYDKNGNPLYWPIDNYFETGKKQTRFLGQNILKEHHTLTQILMGLLQNGFEIQAVIEVEPPKEMRTLPGFEHELRRPMMLMVKALVRK</sequence>
<dbReference type="InterPro" id="IPR029063">
    <property type="entry name" value="SAM-dependent_MTases_sf"/>
</dbReference>
<dbReference type="EMBL" id="AEUZ02000001">
    <property type="protein sequence ID" value="EHJ57364.1"/>
    <property type="molecule type" value="Genomic_DNA"/>
</dbReference>
<proteinExistence type="predicted"/>
<keyword evidence="3" id="KW-1185">Reference proteome</keyword>
<dbReference type="Gene3D" id="3.40.50.150">
    <property type="entry name" value="Vaccinia Virus protein VP39"/>
    <property type="match status" value="1"/>
</dbReference>
<accession>G5KE38</accession>
<dbReference type="Pfam" id="PF08241">
    <property type="entry name" value="Methyltransf_11"/>
    <property type="match status" value="1"/>
</dbReference>
<reference evidence="2 3" key="1">
    <citation type="journal article" date="2014" name="Int. J. Syst. Evol. Microbiol.">
        <title>Phylogenomics and the dynamic genome evolution of the genus Streptococcus.</title>
        <authorList>
            <consortium name="The Broad Institute Genome Sequencing Platform"/>
            <person name="Richards V.P."/>
            <person name="Palmer S.R."/>
            <person name="Pavinski Bitar P.D."/>
            <person name="Qin X."/>
            <person name="Weinstock G.M."/>
            <person name="Highlander S.K."/>
            <person name="Town C.D."/>
            <person name="Burne R.A."/>
            <person name="Stanhope M.J."/>
        </authorList>
    </citation>
    <scope>NUCLEOTIDE SEQUENCE [LARGE SCALE GENOMIC DNA]</scope>
    <source>
        <strain evidence="2 3">2285-97</strain>
    </source>
</reference>
<gene>
    <name evidence="2" type="ORF">STRUR_0752</name>
</gene>
<dbReference type="PANTHER" id="PTHR43861">
    <property type="entry name" value="TRANS-ACONITATE 2-METHYLTRANSFERASE-RELATED"/>
    <property type="match status" value="1"/>
</dbReference>
<dbReference type="GO" id="GO:0032259">
    <property type="term" value="P:methylation"/>
    <property type="evidence" value="ECO:0007669"/>
    <property type="project" value="UniProtKB-KW"/>
</dbReference>
<dbReference type="AlphaFoldDB" id="G5KE38"/>
<dbReference type="Proteomes" id="UP000005388">
    <property type="component" value="Unassembled WGS sequence"/>
</dbReference>
<dbReference type="GO" id="GO:0008757">
    <property type="term" value="F:S-adenosylmethionine-dependent methyltransferase activity"/>
    <property type="evidence" value="ECO:0007669"/>
    <property type="project" value="InterPro"/>
</dbReference>
<dbReference type="CDD" id="cd02440">
    <property type="entry name" value="AdoMet_MTases"/>
    <property type="match status" value="1"/>
</dbReference>
<dbReference type="STRING" id="764291.STRUR_0752"/>
<dbReference type="eggNOG" id="COG0500">
    <property type="taxonomic scope" value="Bacteria"/>
</dbReference>
<dbReference type="InterPro" id="IPR013216">
    <property type="entry name" value="Methyltransf_11"/>
</dbReference>
<protein>
    <submittedName>
        <fullName evidence="2">Ribosomal protein L11 methyltransferase-like protein</fullName>
    </submittedName>
</protein>
<evidence type="ECO:0000313" key="2">
    <source>
        <dbReference type="EMBL" id="EHJ57364.1"/>
    </source>
</evidence>
<dbReference type="GO" id="GO:0005840">
    <property type="term" value="C:ribosome"/>
    <property type="evidence" value="ECO:0007669"/>
    <property type="project" value="UniProtKB-KW"/>
</dbReference>
<dbReference type="PANTHER" id="PTHR43861:SF1">
    <property type="entry name" value="TRANS-ACONITATE 2-METHYLTRANSFERASE"/>
    <property type="match status" value="1"/>
</dbReference>
<dbReference type="SUPFAM" id="SSF53335">
    <property type="entry name" value="S-adenosyl-L-methionine-dependent methyltransferases"/>
    <property type="match status" value="1"/>
</dbReference>
<feature type="domain" description="Methyltransferase type 11" evidence="1">
    <location>
        <begin position="46"/>
        <end position="140"/>
    </location>
</feature>
<organism evidence="2 3">
    <name type="scientific">Streptococcus urinalis 2285-97</name>
    <dbReference type="NCBI Taxonomy" id="764291"/>
    <lineage>
        <taxon>Bacteria</taxon>
        <taxon>Bacillati</taxon>
        <taxon>Bacillota</taxon>
        <taxon>Bacilli</taxon>
        <taxon>Lactobacillales</taxon>
        <taxon>Streptococcaceae</taxon>
        <taxon>Streptococcus</taxon>
    </lineage>
</organism>
<evidence type="ECO:0000313" key="3">
    <source>
        <dbReference type="Proteomes" id="UP000005388"/>
    </source>
</evidence>